<comment type="caution">
    <text evidence="1">The sequence shown here is derived from an EMBL/GenBank/DDBJ whole genome shotgun (WGS) entry which is preliminary data.</text>
</comment>
<dbReference type="AlphaFoldDB" id="A0A5C8ZMA0"/>
<keyword evidence="2" id="KW-1185">Reference proteome</keyword>
<evidence type="ECO:0000313" key="1">
    <source>
        <dbReference type="EMBL" id="TXS89603.1"/>
    </source>
</evidence>
<reference evidence="1 2" key="1">
    <citation type="submission" date="2019-08" db="EMBL/GenBank/DDBJ databases">
        <title>Parahaliea maris sp. nov., isolated from the surface seawater.</title>
        <authorList>
            <person name="Liu Y."/>
        </authorList>
    </citation>
    <scope>NUCLEOTIDE SEQUENCE [LARGE SCALE GENOMIC DNA]</scope>
    <source>
        <strain evidence="1 2">S2-26</strain>
    </source>
</reference>
<evidence type="ECO:0000313" key="2">
    <source>
        <dbReference type="Proteomes" id="UP000321933"/>
    </source>
</evidence>
<dbReference type="EMBL" id="VRYZ01000008">
    <property type="protein sequence ID" value="TXS89603.1"/>
    <property type="molecule type" value="Genomic_DNA"/>
</dbReference>
<proteinExistence type="predicted"/>
<name>A0A5C8ZMA0_9GAMM</name>
<dbReference type="Proteomes" id="UP000321933">
    <property type="component" value="Unassembled WGS sequence"/>
</dbReference>
<gene>
    <name evidence="1" type="ORF">FVW59_16425</name>
</gene>
<organism evidence="1 2">
    <name type="scientific">Parahaliea aestuarii</name>
    <dbReference type="NCBI Taxonomy" id="1852021"/>
    <lineage>
        <taxon>Bacteria</taxon>
        <taxon>Pseudomonadati</taxon>
        <taxon>Pseudomonadota</taxon>
        <taxon>Gammaproteobacteria</taxon>
        <taxon>Cellvibrionales</taxon>
        <taxon>Halieaceae</taxon>
        <taxon>Parahaliea</taxon>
    </lineage>
</organism>
<accession>A0A5C8ZMA0</accession>
<sequence>MEGRVGVQGHAGCEQGGPAVAGPEVGVQAAQGGAIGSFQADGSIIPQTVIGKLCENDLTDYQVGAIDAQLLVFTQRQSQSDIGFRHHRGMEIIAPFGR</sequence>
<protein>
    <submittedName>
        <fullName evidence="1">Uncharacterized protein</fullName>
    </submittedName>
</protein>